<evidence type="ECO:0000256" key="2">
    <source>
        <dbReference type="ARBA" id="ARBA00023169"/>
    </source>
</evidence>
<reference evidence="5 6" key="1">
    <citation type="submission" date="2019-01" db="EMBL/GenBank/DDBJ databases">
        <title>Sphingomonas mucosissima sp. nov. and Sphingomonas desiccabilis sp. nov., from biological soil crusts in the Colorado Plateau, USA.</title>
        <authorList>
            <person name="Zhu D."/>
        </authorList>
    </citation>
    <scope>NUCLEOTIDE SEQUENCE [LARGE SCALE GENOMIC DNA]</scope>
    <source>
        <strain evidence="5 6">CP1D</strain>
    </source>
</reference>
<accession>A0A4Q2IVT5</accession>
<dbReference type="Pfam" id="PF02397">
    <property type="entry name" value="Bac_transf"/>
    <property type="match status" value="1"/>
</dbReference>
<feature type="domain" description="Bacterial sugar transferase" evidence="4">
    <location>
        <begin position="295"/>
        <end position="483"/>
    </location>
</feature>
<dbReference type="GO" id="GO:0016780">
    <property type="term" value="F:phosphotransferase activity, for other substituted phosphate groups"/>
    <property type="evidence" value="ECO:0007669"/>
    <property type="project" value="TreeGrafter"/>
</dbReference>
<feature type="transmembrane region" description="Helical" evidence="3">
    <location>
        <begin position="55"/>
        <end position="73"/>
    </location>
</feature>
<feature type="transmembrane region" description="Helical" evidence="3">
    <location>
        <begin position="124"/>
        <end position="141"/>
    </location>
</feature>
<evidence type="ECO:0000256" key="1">
    <source>
        <dbReference type="ARBA" id="ARBA00006464"/>
    </source>
</evidence>
<dbReference type="Proteomes" id="UP000292347">
    <property type="component" value="Unassembled WGS sequence"/>
</dbReference>
<name>A0A4Q2IVT5_9SPHN</name>
<dbReference type="AlphaFoldDB" id="A0A4Q2IVT5"/>
<keyword evidence="5" id="KW-0808">Transferase</keyword>
<dbReference type="InterPro" id="IPR003362">
    <property type="entry name" value="Bact_transf"/>
</dbReference>
<dbReference type="GO" id="GO:0000271">
    <property type="term" value="P:polysaccharide biosynthetic process"/>
    <property type="evidence" value="ECO:0007669"/>
    <property type="project" value="UniProtKB-KW"/>
</dbReference>
<protein>
    <submittedName>
        <fullName evidence="5">Sugar transferase</fullName>
    </submittedName>
</protein>
<evidence type="ECO:0000313" key="5">
    <source>
        <dbReference type="EMBL" id="RXZ34685.1"/>
    </source>
</evidence>
<sequence length="488" mass="54203">MRTMSLKSRSTVKCNAAGADFLEGSGGLSNPGGGRGSDLMSRQWRTSNAAIRLRTFVYPLVLDLLCITISFAVTAMARDMLFSDMSWIFILGLILPSYLVVALNGKVYSIRLLSQPWPAVGRTLRAYLIALGVMTLAGFYLKVSEEFPRLTVALASLLAMTLLTLSRYYFVRFRRAIVGGEPYSVALIWEPHQPVPPIDFSVRIAADGFADPERHDPVMYDRLARALRGVDNVVVSCHANRRAAWTHALKGAGIQSEILMPELQSLAPLGMSLHGTMASVVVSHGPLNLADRLVKRAFDLALASVSVLLLSPMLLLIALLIKLESRGPVFFRQDRIGRSNQVFKILKFRSMTVEGADGHGSRSASRDDDRITRVGKFIRRTSLDELPQLFNVLAGTMSIVGPRPHALGSRAADKLFWEVDTRYWHRHAAKPGLTGLAQVRGYRGATIVEDDLRNRLQADLEYLEAWTIWRDFKIIVATFQVLVHKNAF</sequence>
<keyword evidence="3" id="KW-1133">Transmembrane helix</keyword>
<gene>
    <name evidence="5" type="ORF">EO081_03175</name>
</gene>
<organism evidence="5 6">
    <name type="scientific">Sphingomonas desiccabilis</name>
    <dbReference type="NCBI Taxonomy" id="429134"/>
    <lineage>
        <taxon>Bacteria</taxon>
        <taxon>Pseudomonadati</taxon>
        <taxon>Pseudomonadota</taxon>
        <taxon>Alphaproteobacteria</taxon>
        <taxon>Sphingomonadales</taxon>
        <taxon>Sphingomonadaceae</taxon>
        <taxon>Sphingomonas</taxon>
    </lineage>
</organism>
<keyword evidence="3" id="KW-0812">Transmembrane</keyword>
<keyword evidence="3" id="KW-0472">Membrane</keyword>
<evidence type="ECO:0000256" key="3">
    <source>
        <dbReference type="SAM" id="Phobius"/>
    </source>
</evidence>
<evidence type="ECO:0000259" key="4">
    <source>
        <dbReference type="Pfam" id="PF02397"/>
    </source>
</evidence>
<feature type="transmembrane region" description="Helical" evidence="3">
    <location>
        <begin position="147"/>
        <end position="165"/>
    </location>
</feature>
<dbReference type="PANTHER" id="PTHR30576:SF0">
    <property type="entry name" value="UNDECAPRENYL-PHOSPHATE N-ACETYLGALACTOSAMINYL 1-PHOSPHATE TRANSFERASE-RELATED"/>
    <property type="match status" value="1"/>
</dbReference>
<feature type="transmembrane region" description="Helical" evidence="3">
    <location>
        <begin position="300"/>
        <end position="321"/>
    </location>
</feature>
<comment type="caution">
    <text evidence="5">The sequence shown here is derived from an EMBL/GenBank/DDBJ whole genome shotgun (WGS) entry which is preliminary data.</text>
</comment>
<keyword evidence="6" id="KW-1185">Reference proteome</keyword>
<proteinExistence type="inferred from homology"/>
<evidence type="ECO:0000313" key="6">
    <source>
        <dbReference type="Proteomes" id="UP000292347"/>
    </source>
</evidence>
<feature type="transmembrane region" description="Helical" evidence="3">
    <location>
        <begin position="85"/>
        <end position="103"/>
    </location>
</feature>
<dbReference type="EMBL" id="SDPT01000001">
    <property type="protein sequence ID" value="RXZ34685.1"/>
    <property type="molecule type" value="Genomic_DNA"/>
</dbReference>
<keyword evidence="2" id="KW-0270">Exopolysaccharide synthesis</keyword>
<comment type="similarity">
    <text evidence="1">Belongs to the bacterial sugar transferase family.</text>
</comment>
<dbReference type="PANTHER" id="PTHR30576">
    <property type="entry name" value="COLANIC BIOSYNTHESIS UDP-GLUCOSE LIPID CARRIER TRANSFERASE"/>
    <property type="match status" value="1"/>
</dbReference>
<dbReference type="OrthoDB" id="9808602at2"/>